<keyword evidence="7 9" id="KW-0472">Membrane</keyword>
<evidence type="ECO:0000256" key="6">
    <source>
        <dbReference type="ARBA" id="ARBA00022989"/>
    </source>
</evidence>
<feature type="transmembrane region" description="Helical" evidence="9">
    <location>
        <begin position="228"/>
        <end position="249"/>
    </location>
</feature>
<dbReference type="InterPro" id="IPR034294">
    <property type="entry name" value="Aquaporin_transptr"/>
</dbReference>
<feature type="transmembrane region" description="Helical" evidence="9">
    <location>
        <begin position="113"/>
        <end position="134"/>
    </location>
</feature>
<evidence type="ECO:0000313" key="10">
    <source>
        <dbReference type="EMBL" id="QIE08067.1"/>
    </source>
</evidence>
<dbReference type="SUPFAM" id="SSF81338">
    <property type="entry name" value="Aquaporin-like"/>
    <property type="match status" value="1"/>
</dbReference>
<dbReference type="PANTHER" id="PTHR19139:SF199">
    <property type="entry name" value="MIP17260P"/>
    <property type="match status" value="1"/>
</dbReference>
<evidence type="ECO:0000256" key="3">
    <source>
        <dbReference type="ARBA" id="ARBA00022448"/>
    </source>
</evidence>
<evidence type="ECO:0000256" key="8">
    <source>
        <dbReference type="RuleBase" id="RU000477"/>
    </source>
</evidence>
<name>A0A6G6CYT4_SINCO</name>
<dbReference type="PROSITE" id="PS00221">
    <property type="entry name" value="MIP"/>
    <property type="match status" value="1"/>
</dbReference>
<dbReference type="NCBIfam" id="TIGR00861">
    <property type="entry name" value="MIP"/>
    <property type="match status" value="1"/>
</dbReference>
<dbReference type="GO" id="GO:0005886">
    <property type="term" value="C:plasma membrane"/>
    <property type="evidence" value="ECO:0007669"/>
    <property type="project" value="UniProtKB-SubCell"/>
</dbReference>
<organism evidence="10">
    <name type="scientific">Sinonovacula constricta</name>
    <name type="common">Razor clam</name>
    <dbReference type="NCBI Taxonomy" id="98310"/>
    <lineage>
        <taxon>Eukaryota</taxon>
        <taxon>Metazoa</taxon>
        <taxon>Spiralia</taxon>
        <taxon>Lophotrochozoa</taxon>
        <taxon>Mollusca</taxon>
        <taxon>Bivalvia</taxon>
        <taxon>Autobranchia</taxon>
        <taxon>Heteroconchia</taxon>
        <taxon>Euheterodonta</taxon>
        <taxon>Imparidentia</taxon>
        <taxon>Neoheterodontei</taxon>
        <taxon>Cardiida</taxon>
        <taxon>Tellinoidea</taxon>
        <taxon>Solecurtidae</taxon>
        <taxon>Sinonovacula</taxon>
    </lineage>
</organism>
<reference evidence="10" key="1">
    <citation type="submission" date="2019-07" db="EMBL/GenBank/DDBJ databases">
        <authorList>
            <person name="Ruan W."/>
        </authorList>
    </citation>
    <scope>NUCLEOTIDE SEQUENCE</scope>
</reference>
<dbReference type="GO" id="GO:0015250">
    <property type="term" value="F:water channel activity"/>
    <property type="evidence" value="ECO:0007669"/>
    <property type="project" value="TreeGrafter"/>
</dbReference>
<dbReference type="InterPro" id="IPR022357">
    <property type="entry name" value="MIP_CS"/>
</dbReference>
<dbReference type="InterPro" id="IPR000425">
    <property type="entry name" value="MIP"/>
</dbReference>
<dbReference type="PANTHER" id="PTHR19139">
    <property type="entry name" value="AQUAPORIN TRANSPORTER"/>
    <property type="match status" value="1"/>
</dbReference>
<dbReference type="CDD" id="cd00333">
    <property type="entry name" value="MIP"/>
    <property type="match status" value="1"/>
</dbReference>
<sequence length="299" mass="32340">MDGYFAYIARRLDSIRLSPDGEPTMFREVKSRDLWRAVLAEFVATMLFVFIGTMSAVPLVPVGGAAQYVRVAFTFGFMIATLIQMFGHISGAHMNPAVTMAMMVTLSISPLRGILYIIAQCSGGILGSLILKTVTPSRLHSDLGMTTLSNDLDAGQGFGCELVFTFILVMSILGCTDNNRPMFGSPAVGIGITITVVHLAAIPFTGASMNPARSLGSAVVSDFYENHWIYWVGPIVGGLLAGLAYKFVFDPYRGALTYQEAANSMMGSSDVIILPKSYYKSEEMKNGGMDSFKIQSDNL</sequence>
<keyword evidence="3 8" id="KW-0813">Transport</keyword>
<gene>
    <name evidence="10" type="primary">aqp1</name>
</gene>
<evidence type="ECO:0000256" key="9">
    <source>
        <dbReference type="SAM" id="Phobius"/>
    </source>
</evidence>
<keyword evidence="5 8" id="KW-0812">Transmembrane</keyword>
<evidence type="ECO:0000256" key="4">
    <source>
        <dbReference type="ARBA" id="ARBA00022475"/>
    </source>
</evidence>
<feature type="transmembrane region" description="Helical" evidence="9">
    <location>
        <begin position="68"/>
        <end position="92"/>
    </location>
</feature>
<dbReference type="Pfam" id="PF00230">
    <property type="entry name" value="MIP"/>
    <property type="match status" value="1"/>
</dbReference>
<feature type="transmembrane region" description="Helical" evidence="9">
    <location>
        <begin position="154"/>
        <end position="175"/>
    </location>
</feature>
<accession>A0A6G6CYT4</accession>
<comment type="similarity">
    <text evidence="2 8">Belongs to the MIP/aquaporin (TC 1.A.8) family.</text>
</comment>
<comment type="subcellular location">
    <subcellularLocation>
        <location evidence="1">Cell membrane</location>
        <topology evidence="1">Multi-pass membrane protein</topology>
    </subcellularLocation>
</comment>
<proteinExistence type="evidence at transcript level"/>
<evidence type="ECO:0000256" key="5">
    <source>
        <dbReference type="ARBA" id="ARBA00022692"/>
    </source>
</evidence>
<dbReference type="AlphaFoldDB" id="A0A6G6CYT4"/>
<keyword evidence="6 9" id="KW-1133">Transmembrane helix</keyword>
<evidence type="ECO:0000256" key="1">
    <source>
        <dbReference type="ARBA" id="ARBA00004651"/>
    </source>
</evidence>
<dbReference type="Gene3D" id="1.20.1080.10">
    <property type="entry name" value="Glycerol uptake facilitator protein"/>
    <property type="match status" value="1"/>
</dbReference>
<dbReference type="EMBL" id="MN186579">
    <property type="protein sequence ID" value="QIE08067.1"/>
    <property type="molecule type" value="mRNA"/>
</dbReference>
<evidence type="ECO:0000256" key="7">
    <source>
        <dbReference type="ARBA" id="ARBA00023136"/>
    </source>
</evidence>
<evidence type="ECO:0000256" key="2">
    <source>
        <dbReference type="ARBA" id="ARBA00006175"/>
    </source>
</evidence>
<keyword evidence="4" id="KW-1003">Cell membrane</keyword>
<feature type="transmembrane region" description="Helical" evidence="9">
    <location>
        <begin position="187"/>
        <end position="208"/>
    </location>
</feature>
<feature type="transmembrane region" description="Helical" evidence="9">
    <location>
        <begin position="34"/>
        <end position="56"/>
    </location>
</feature>
<dbReference type="InterPro" id="IPR023271">
    <property type="entry name" value="Aquaporin-like"/>
</dbReference>
<protein>
    <submittedName>
        <fullName evidence="10">Aquaporin 1</fullName>
    </submittedName>
</protein>
<dbReference type="PRINTS" id="PR00783">
    <property type="entry name" value="MINTRINSICP"/>
</dbReference>